<reference evidence="2 3" key="1">
    <citation type="submission" date="2019-03" db="EMBL/GenBank/DDBJ databases">
        <title>Genomic Encyclopedia of Type Strains, Phase III (KMG-III): the genomes of soil and plant-associated and newly described type strains.</title>
        <authorList>
            <person name="Whitman W."/>
        </authorList>
    </citation>
    <scope>NUCLEOTIDE SEQUENCE [LARGE SCALE GENOMIC DNA]</scope>
    <source>
        <strain evidence="2 3">VKM Ac-2527</strain>
    </source>
</reference>
<gene>
    <name evidence="2" type="ORF">EV643_104144</name>
</gene>
<feature type="domain" description="DUF427" evidence="1">
    <location>
        <begin position="153"/>
        <end position="239"/>
    </location>
</feature>
<name>A0A4R6KKI6_9ACTN</name>
<dbReference type="Pfam" id="PF04248">
    <property type="entry name" value="NTP_transf_9"/>
    <property type="match status" value="1"/>
</dbReference>
<dbReference type="AlphaFoldDB" id="A0A4R6KKI6"/>
<dbReference type="Gene3D" id="2.170.150.40">
    <property type="entry name" value="Domain of unknown function (DUF427)"/>
    <property type="match status" value="1"/>
</dbReference>
<dbReference type="EMBL" id="SNWQ01000004">
    <property type="protein sequence ID" value="TDO50651.1"/>
    <property type="molecule type" value="Genomic_DNA"/>
</dbReference>
<evidence type="ECO:0000259" key="1">
    <source>
        <dbReference type="Pfam" id="PF04248"/>
    </source>
</evidence>
<evidence type="ECO:0000313" key="3">
    <source>
        <dbReference type="Proteomes" id="UP000295388"/>
    </source>
</evidence>
<sequence length="270" mass="30463">MQEWMFESFPLLRYEPTEMRIRVSDGELQIADTTRAMLVWEPRRIVPSYAVPVADLRGELAASTLPSIPAPDRILDPGTPFVAHSCAGDPVDLLIGDTRFPGVGFRPQDPDLADYVVLDFWAFDGWFGEDERLMAHPRDPYHRVDVRQSSRTVRLELDDVVIAESTHPVLVFETSLPTRFYLPPQDVLVELTPTERRTACAYKGQASYFSVAGYTDLAWSYAEPLDGATQLAGLVAFLDDKLDVFIDGRRREQAPSPAAELFRDRFGIKQ</sequence>
<comment type="caution">
    <text evidence="2">The sequence shown here is derived from an EMBL/GenBank/DDBJ whole genome shotgun (WGS) entry which is preliminary data.</text>
</comment>
<dbReference type="InterPro" id="IPR038694">
    <property type="entry name" value="DUF427_sf"/>
</dbReference>
<protein>
    <submittedName>
        <fullName evidence="2">Uncharacterized protein (DUF427 family)</fullName>
    </submittedName>
</protein>
<dbReference type="OrthoDB" id="285364at2"/>
<dbReference type="InterPro" id="IPR007361">
    <property type="entry name" value="DUF427"/>
</dbReference>
<dbReference type="Proteomes" id="UP000295388">
    <property type="component" value="Unassembled WGS sequence"/>
</dbReference>
<accession>A0A4R6KKI6</accession>
<evidence type="ECO:0000313" key="2">
    <source>
        <dbReference type="EMBL" id="TDO50651.1"/>
    </source>
</evidence>
<dbReference type="PANTHER" id="PTHR34310">
    <property type="entry name" value="DUF427 DOMAIN PROTEIN (AFU_ORTHOLOGUE AFUA_3G02220)"/>
    <property type="match status" value="1"/>
</dbReference>
<dbReference type="PANTHER" id="PTHR34310:SF9">
    <property type="entry name" value="BLR5716 PROTEIN"/>
    <property type="match status" value="1"/>
</dbReference>
<proteinExistence type="predicted"/>
<organism evidence="2 3">
    <name type="scientific">Kribbella caucasensis</name>
    <dbReference type="NCBI Taxonomy" id="2512215"/>
    <lineage>
        <taxon>Bacteria</taxon>
        <taxon>Bacillati</taxon>
        <taxon>Actinomycetota</taxon>
        <taxon>Actinomycetes</taxon>
        <taxon>Propionibacteriales</taxon>
        <taxon>Kribbellaceae</taxon>
        <taxon>Kribbella</taxon>
    </lineage>
</organism>
<keyword evidence="3" id="KW-1185">Reference proteome</keyword>